<evidence type="ECO:0000256" key="6">
    <source>
        <dbReference type="ARBA" id="ARBA00022825"/>
    </source>
</evidence>
<evidence type="ECO:0000256" key="3">
    <source>
        <dbReference type="ARBA" id="ARBA00022490"/>
    </source>
</evidence>
<evidence type="ECO:0000256" key="11">
    <source>
        <dbReference type="SAM" id="SignalP"/>
    </source>
</evidence>
<keyword evidence="11" id="KW-0732">Signal</keyword>
<sequence>MRVRLILPLFLVLASALAPASSALAGTGLLRFPDVCGNRIVFTYAGDLWAVGTQGGTAVRLTAGPGVEQAAHYSPDCSQIAFTGQYSGDDQVFMIPASGGEPRQLTWYPTPGPLPQRWGIDSQVYGWTADGSAVVFRSTREAVGISNPKLFQVSVAGGLPTALPMPTAGSGEYSPDGKQIVYSPKFRDYRTWNRYVGGWAQDLYIYDVAARTARNITADQHTDRDPMWIGNAIYFLSDRGEHLNLYRFDIGSGETRQLTDYKGQDARWAGSDGKSQIVFEVDGSLHLYDTSTNRDNALDISVPSDLVPRHAGTRSVRDFIEDFALSPNGKRAAFVARGEVFSVPMEHGLTLDLTHTPGAHEREVAWSADGKRVAYVSDESGEDAIWVRDADGGAARQLSRENFGRLYAPRWSPDGSRIAYVDNESRLHLVAASGGTSTLVADDPGFSRRDHAWSPGGHYLAYTVTNPDSNLTQLRIYDVSGKTNYPVGDPLSNGYAPAFSPDGKLLFFIGDREWAPQISGVEWNFASNRSAGLFALTLRPDVANPFAPRNDSASADSAKPGKKDSDEKESKKPEPASVDDRISFEGIDSRLVRAPIEPDNLQWIAVTSKALLYVVSDAFYYGRESENKPRLMAWSFEDRESKEIFKGLEELALSADGSTVLVKSGKDYKRLDPGESKPEPKDIKLDGLFAQVDPKAEYAEIFREVWRRYRDHYYVQNMHGYDWDAIRAKYEPKLADVGDRSDLNYLLGQMVAELSSSHAYVSGGDLGLPDRPHVGLLGARFELDSPSGRYRIAKILRGENDEERYRSPLTEVGVDAHEGDFLLAINGQPLAGTDNPYRLLRSPKGQLIQLTVNSRASLDGARTVLVDPVDSEAELNYYAWTTANREYVAKASNGTIGYLHIPDMGGDGIREFIKWFYPQLRKQGLVVDVRDNGGGNVSSMIIERLSRKLLGLDYGRGSDLIGTYPQQTFIGHLAALCNGTTASDGDIFSYMFKQAKLGPLIGTRTWGGVVGINDWGPLIDGGTTNVPQFATADTNGQWAIEGHGVDPDIEVEFDVASALAGRDPQLDRAIVEIRKQIAAEPVALPARPADPVKAPVDMR</sequence>
<comment type="similarity">
    <text evidence="2 7">Belongs to the peptidase S41B family.</text>
</comment>
<dbReference type="SUPFAM" id="SSF50156">
    <property type="entry name" value="PDZ domain-like"/>
    <property type="match status" value="1"/>
</dbReference>
<proteinExistence type="inferred from homology"/>
<name>A0A1I4XJH0_9GAMM</name>
<dbReference type="InterPro" id="IPR029414">
    <property type="entry name" value="Tricorn_PDZ"/>
</dbReference>
<dbReference type="InterPro" id="IPR005151">
    <property type="entry name" value="Tail-specific_protease"/>
</dbReference>
<dbReference type="Gene3D" id="2.120.10.60">
    <property type="entry name" value="Tricorn protease N-terminal domain"/>
    <property type="match status" value="1"/>
</dbReference>
<feature type="region of interest" description="Disordered" evidence="10">
    <location>
        <begin position="545"/>
        <end position="579"/>
    </location>
</feature>
<dbReference type="STRING" id="578942.SAMN05216289_11068"/>
<dbReference type="GO" id="GO:0008236">
    <property type="term" value="F:serine-type peptidase activity"/>
    <property type="evidence" value="ECO:0007669"/>
    <property type="project" value="UniProtKB-UniRule"/>
</dbReference>
<feature type="compositionally biased region" description="Basic and acidic residues" evidence="10">
    <location>
        <begin position="559"/>
        <end position="579"/>
    </location>
</feature>
<dbReference type="RefSeq" id="WP_092407250.1">
    <property type="nucleotide sequence ID" value="NZ_FOVF01000010.1"/>
</dbReference>
<keyword evidence="6 7" id="KW-0720">Serine protease</keyword>
<dbReference type="GO" id="GO:0006508">
    <property type="term" value="P:proteolysis"/>
    <property type="evidence" value="ECO:0007669"/>
    <property type="project" value="UniProtKB-UniRule"/>
</dbReference>
<evidence type="ECO:0000256" key="1">
    <source>
        <dbReference type="ARBA" id="ARBA00004496"/>
    </source>
</evidence>
<dbReference type="Gene3D" id="3.30.750.44">
    <property type="match status" value="1"/>
</dbReference>
<feature type="signal peptide" evidence="11">
    <location>
        <begin position="1"/>
        <end position="25"/>
    </location>
</feature>
<comment type="subcellular location">
    <subcellularLocation>
        <location evidence="1 7">Cytoplasm</location>
    </subcellularLocation>
</comment>
<evidence type="ECO:0000313" key="13">
    <source>
        <dbReference type="EMBL" id="SFN26021.1"/>
    </source>
</evidence>
<dbReference type="Gene3D" id="2.30.42.10">
    <property type="match status" value="1"/>
</dbReference>
<dbReference type="InterPro" id="IPR012393">
    <property type="entry name" value="Tricorn_protease"/>
</dbReference>
<dbReference type="InterPro" id="IPR029045">
    <property type="entry name" value="ClpP/crotonase-like_dom_sf"/>
</dbReference>
<feature type="active site" description="Nucleophile" evidence="8">
    <location>
        <position position="983"/>
    </location>
</feature>
<feature type="active site" description="Charge relay system" evidence="8">
    <location>
        <position position="1041"/>
    </location>
</feature>
<dbReference type="SUPFAM" id="SSF82171">
    <property type="entry name" value="DPP6 N-terminal domain-like"/>
    <property type="match status" value="1"/>
</dbReference>
<comment type="function">
    <text evidence="7">Degrades oligopeptides.</text>
</comment>
<evidence type="ECO:0000313" key="14">
    <source>
        <dbReference type="Proteomes" id="UP000198575"/>
    </source>
</evidence>
<dbReference type="EMBL" id="FOVF01000010">
    <property type="protein sequence ID" value="SFN26021.1"/>
    <property type="molecule type" value="Genomic_DNA"/>
</dbReference>
<keyword evidence="4 7" id="KW-0645">Protease</keyword>
<organism evidence="13 14">
    <name type="scientific">Dokdonella immobilis</name>
    <dbReference type="NCBI Taxonomy" id="578942"/>
    <lineage>
        <taxon>Bacteria</taxon>
        <taxon>Pseudomonadati</taxon>
        <taxon>Pseudomonadota</taxon>
        <taxon>Gammaproteobacteria</taxon>
        <taxon>Lysobacterales</taxon>
        <taxon>Rhodanobacteraceae</taxon>
        <taxon>Dokdonella</taxon>
    </lineage>
</organism>
<dbReference type="SUPFAM" id="SSF69304">
    <property type="entry name" value="Tricorn protease N-terminal domain"/>
    <property type="match status" value="1"/>
</dbReference>
<dbReference type="Pfam" id="PF03572">
    <property type="entry name" value="Peptidase_S41"/>
    <property type="match status" value="1"/>
</dbReference>
<dbReference type="GO" id="GO:0005737">
    <property type="term" value="C:cytoplasm"/>
    <property type="evidence" value="ECO:0007669"/>
    <property type="project" value="UniProtKB-SubCell"/>
</dbReference>
<dbReference type="InterPro" id="IPR036034">
    <property type="entry name" value="PDZ_sf"/>
</dbReference>
<evidence type="ECO:0000256" key="10">
    <source>
        <dbReference type="SAM" id="MobiDB-lite"/>
    </source>
</evidence>
<accession>A0A1I4XJH0</accession>
<dbReference type="EC" id="3.4.21.-" evidence="7"/>
<keyword evidence="5 7" id="KW-0378">Hydrolase</keyword>
<evidence type="ECO:0000256" key="8">
    <source>
        <dbReference type="PIRSR" id="PIRSR036421-1"/>
    </source>
</evidence>
<dbReference type="InterPro" id="IPR015943">
    <property type="entry name" value="WD40/YVTN_repeat-like_dom_sf"/>
</dbReference>
<dbReference type="PANTHER" id="PTHR43253:SF1">
    <property type="entry name" value="TRICORN PROTEASE HOMOLOG 2-RELATED"/>
    <property type="match status" value="1"/>
</dbReference>
<feature type="site" description="Transition state stabilizer; via amide nitrogen" evidence="9">
    <location>
        <position position="984"/>
    </location>
</feature>
<evidence type="ECO:0000256" key="4">
    <source>
        <dbReference type="ARBA" id="ARBA00022670"/>
    </source>
</evidence>
<keyword evidence="14" id="KW-1185">Reference proteome</keyword>
<dbReference type="SUPFAM" id="SSF52096">
    <property type="entry name" value="ClpP/crotonase"/>
    <property type="match status" value="1"/>
</dbReference>
<dbReference type="CDD" id="cd07562">
    <property type="entry name" value="Peptidase_S41_TRI"/>
    <property type="match status" value="1"/>
</dbReference>
<gene>
    <name evidence="13" type="ORF">SAMN05216289_11068</name>
</gene>
<evidence type="ECO:0000259" key="12">
    <source>
        <dbReference type="SMART" id="SM00245"/>
    </source>
</evidence>
<protein>
    <recommendedName>
        <fullName evidence="7">Tricorn protease homolog</fullName>
        <ecNumber evidence="7">3.4.21.-</ecNumber>
    </recommendedName>
</protein>
<reference evidence="13 14" key="1">
    <citation type="submission" date="2016-10" db="EMBL/GenBank/DDBJ databases">
        <authorList>
            <person name="de Groot N.N."/>
        </authorList>
    </citation>
    <scope>NUCLEOTIDE SEQUENCE [LARGE SCALE GENOMIC DNA]</scope>
    <source>
        <strain evidence="13 14">CGMCC 1.7659</strain>
    </source>
</reference>
<dbReference type="SMART" id="SM00245">
    <property type="entry name" value="TSPc"/>
    <property type="match status" value="1"/>
</dbReference>
<dbReference type="OrthoDB" id="9758793at2"/>
<dbReference type="Gene3D" id="2.130.10.10">
    <property type="entry name" value="YVTN repeat-like/Quinoprotein amine dehydrogenase"/>
    <property type="match status" value="1"/>
</dbReference>
<evidence type="ECO:0000256" key="7">
    <source>
        <dbReference type="PIRNR" id="PIRNR036421"/>
    </source>
</evidence>
<dbReference type="PIRSF" id="PIRSF036421">
    <property type="entry name" value="Tricorn_protease"/>
    <property type="match status" value="1"/>
</dbReference>
<dbReference type="InterPro" id="IPR028204">
    <property type="entry name" value="Tricorn_C1"/>
</dbReference>
<dbReference type="Pfam" id="PF26549">
    <property type="entry name" value="Tricorn_N"/>
    <property type="match status" value="1"/>
</dbReference>
<dbReference type="AlphaFoldDB" id="A0A1I4XJH0"/>
<feature type="active site" description="Charge relay system" evidence="8">
    <location>
        <position position="758"/>
    </location>
</feature>
<evidence type="ECO:0000256" key="9">
    <source>
        <dbReference type="PIRSR" id="PIRSR036421-3"/>
    </source>
</evidence>
<dbReference type="Proteomes" id="UP000198575">
    <property type="component" value="Unassembled WGS sequence"/>
</dbReference>
<dbReference type="PANTHER" id="PTHR43253">
    <property type="entry name" value="TRICORN PROTEASE HOMOLOG 2-RELATED"/>
    <property type="match status" value="1"/>
</dbReference>
<dbReference type="Gene3D" id="3.90.226.10">
    <property type="entry name" value="2-enoyl-CoA Hydratase, Chain A, domain 1"/>
    <property type="match status" value="1"/>
</dbReference>
<keyword evidence="3 7" id="KW-0963">Cytoplasm</keyword>
<dbReference type="Pfam" id="PF26550">
    <property type="entry name" value="Tricorn_2nd"/>
    <property type="match status" value="1"/>
</dbReference>
<evidence type="ECO:0000256" key="5">
    <source>
        <dbReference type="ARBA" id="ARBA00022801"/>
    </source>
</evidence>
<dbReference type="Pfam" id="PF14685">
    <property type="entry name" value="PDZ_Tricorn"/>
    <property type="match status" value="1"/>
</dbReference>
<dbReference type="Pfam" id="PF14684">
    <property type="entry name" value="Tricorn_C1"/>
    <property type="match status" value="1"/>
</dbReference>
<feature type="domain" description="Tail specific protease" evidence="12">
    <location>
        <begin position="861"/>
        <end position="1052"/>
    </location>
</feature>
<feature type="chain" id="PRO_5011567173" description="Tricorn protease homolog" evidence="11">
    <location>
        <begin position="26"/>
        <end position="1099"/>
    </location>
</feature>
<evidence type="ECO:0000256" key="2">
    <source>
        <dbReference type="ARBA" id="ARBA00008524"/>
    </source>
</evidence>